<feature type="region of interest" description="Disordered" evidence="6">
    <location>
        <begin position="203"/>
        <end position="274"/>
    </location>
</feature>
<feature type="compositionally biased region" description="Acidic residues" evidence="6">
    <location>
        <begin position="335"/>
        <end position="354"/>
    </location>
</feature>
<dbReference type="GO" id="GO:0032934">
    <property type="term" value="F:sterol binding"/>
    <property type="evidence" value="ECO:0007669"/>
    <property type="project" value="TreeGrafter"/>
</dbReference>
<dbReference type="InterPro" id="IPR031968">
    <property type="entry name" value="VASt"/>
</dbReference>
<dbReference type="GO" id="GO:0120015">
    <property type="term" value="F:sterol transfer activity"/>
    <property type="evidence" value="ECO:0007669"/>
    <property type="project" value="TreeGrafter"/>
</dbReference>
<feature type="compositionally biased region" description="Basic and acidic residues" evidence="6">
    <location>
        <begin position="206"/>
        <end position="215"/>
    </location>
</feature>
<feature type="compositionally biased region" description="Low complexity" evidence="6">
    <location>
        <begin position="216"/>
        <end position="232"/>
    </location>
</feature>
<feature type="region of interest" description="Disordered" evidence="6">
    <location>
        <begin position="903"/>
        <end position="922"/>
    </location>
</feature>
<evidence type="ECO:0000256" key="5">
    <source>
        <dbReference type="ARBA" id="ARBA00023136"/>
    </source>
</evidence>
<dbReference type="InterPro" id="IPR051482">
    <property type="entry name" value="Cholesterol_transport"/>
</dbReference>
<feature type="compositionally biased region" description="Low complexity" evidence="6">
    <location>
        <begin position="39"/>
        <end position="56"/>
    </location>
</feature>
<dbReference type="EMBL" id="KI669496">
    <property type="protein sequence ID" value="OCF36339.1"/>
    <property type="molecule type" value="Genomic_DNA"/>
</dbReference>
<dbReference type="GO" id="GO:0005739">
    <property type="term" value="C:mitochondrion"/>
    <property type="evidence" value="ECO:0007669"/>
    <property type="project" value="TreeGrafter"/>
</dbReference>
<dbReference type="InterPro" id="IPR004182">
    <property type="entry name" value="GRAM"/>
</dbReference>
<evidence type="ECO:0000256" key="1">
    <source>
        <dbReference type="ARBA" id="ARBA00004167"/>
    </source>
</evidence>
<feature type="domain" description="VASt" evidence="7">
    <location>
        <begin position="536"/>
        <end position="707"/>
    </location>
</feature>
<dbReference type="GO" id="GO:0005886">
    <property type="term" value="C:plasma membrane"/>
    <property type="evidence" value="ECO:0007669"/>
    <property type="project" value="TreeGrafter"/>
</dbReference>
<dbReference type="OrthoDB" id="2162691at2759"/>
<dbReference type="PANTHER" id="PTHR23319">
    <property type="entry name" value="GRAM DOMAIN CONTAINING 1B, ISOFORM E"/>
    <property type="match status" value="1"/>
</dbReference>
<gene>
    <name evidence="8" type="ORF">I316_02214</name>
</gene>
<organism evidence="8 9">
    <name type="scientific">Kwoniella heveanensis BCC8398</name>
    <dbReference type="NCBI Taxonomy" id="1296120"/>
    <lineage>
        <taxon>Eukaryota</taxon>
        <taxon>Fungi</taxon>
        <taxon>Dikarya</taxon>
        <taxon>Basidiomycota</taxon>
        <taxon>Agaricomycotina</taxon>
        <taxon>Tremellomycetes</taxon>
        <taxon>Tremellales</taxon>
        <taxon>Cryptococcaceae</taxon>
        <taxon>Kwoniella</taxon>
    </lineage>
</organism>
<sequence length="922" mass="98688">MPSILSRFKRSPSTSSSISESDLAPPGSSSNNANLDPATNSNTSRSRRSSTVSSSTQASPRVSYIDTDRERRQSLGPGSSGSVFVEDFESTTSSSSILKSSLSPSKRHVTPSPRQKPPPPLSVPGSEVKTQPLGTPKLVLTEEGSNSPRSFSSSPLKNSRPGIGLGLGSVSVNSSSDDDLETPTQYDTSFSINRAATATMNLNHANGDDVSRDRASSIISSTGGRSRAGSTIYSKGDAISPPLSPHALKPVDSRMSSASKKSRKSRRRSVASGHSGIAAALAKGGLHIAGPVSDDLLKSVSGKKHRSTSQKRSPFLTRNKDTADDDEINLNGNEYGDEDFDADDFDDEDDSDSDLGDDLPVTGFAVASNRRNADFHALFPTIDDGDYLIEDYGCALSKDILVQGRLYVSENHICFHANIFGWVTDVVVAFADVKTIEKKMTALVIPNAIGVVTPNAKYTFASLINRDSTYDVMMNIWRLCNPNAVMSSVSLGQGTNLGSRPGSVAGDDVGMAPGTASSSKKGHAPTQCACGKEGKHYSETALETTFPSTPEKIYNLMFNSGWFKTFLSDSQKLKDIEQSDWRPVSEGSSLLTRSISYIKPLNGSIGPKQTKCHIVDEHEHMDFDNYVSMITTTRTPDVPSGGVFSVKTRTCFMWAGSNSTKVVVTTTVEWTGKSWVKGIIEKSAIDGQKTYHDDLESGMRQYIKENAGEFAGEGGEDEDEVAAAAEGGEAGGDGKKGGADSTQSEAQAYADSSRKKRQDEDMSLLQAGLDSLSSGAKAIFSGIGGIFESVSDLLADTPFKTQNLMGLVIVILIISNIWTYTSIDRQASIERRERRMGTGSGRDGGDDGLREGYADDEFARAVRRVLASRSADPRKEEGRELMRILDEVEARLSSLREGVAAVQKSESQVASTEEGAGSVGFD</sequence>
<dbReference type="Gene3D" id="2.30.29.30">
    <property type="entry name" value="Pleckstrin-homology domain (PH domain)/Phosphotyrosine-binding domain (PTB)"/>
    <property type="match status" value="1"/>
</dbReference>
<dbReference type="CDD" id="cd13220">
    <property type="entry name" value="PH-GRAM_GRAMDC"/>
    <property type="match status" value="1"/>
</dbReference>
<evidence type="ECO:0000259" key="7">
    <source>
        <dbReference type="PROSITE" id="PS51778"/>
    </source>
</evidence>
<feature type="region of interest" description="Disordered" evidence="6">
    <location>
        <begin position="299"/>
        <end position="354"/>
    </location>
</feature>
<dbReference type="SMART" id="SM00568">
    <property type="entry name" value="GRAM"/>
    <property type="match status" value="1"/>
</dbReference>
<dbReference type="AlphaFoldDB" id="A0A1B9GZA4"/>
<reference evidence="8 9" key="1">
    <citation type="submission" date="2013-07" db="EMBL/GenBank/DDBJ databases">
        <title>The Genome Sequence of Cryptococcus heveanensis BCC8398.</title>
        <authorList>
            <consortium name="The Broad Institute Genome Sequencing Platform"/>
            <person name="Cuomo C."/>
            <person name="Litvintseva A."/>
            <person name="Chen Y."/>
            <person name="Heitman J."/>
            <person name="Sun S."/>
            <person name="Springer D."/>
            <person name="Dromer F."/>
            <person name="Young S.K."/>
            <person name="Zeng Q."/>
            <person name="Gargeya S."/>
            <person name="Fitzgerald M."/>
            <person name="Abouelleil A."/>
            <person name="Alvarado L."/>
            <person name="Berlin A.M."/>
            <person name="Chapman S.B."/>
            <person name="Dewar J."/>
            <person name="Goldberg J."/>
            <person name="Griggs A."/>
            <person name="Gujja S."/>
            <person name="Hansen M."/>
            <person name="Howarth C."/>
            <person name="Imamovic A."/>
            <person name="Larimer J."/>
            <person name="McCowan C."/>
            <person name="Murphy C."/>
            <person name="Pearson M."/>
            <person name="Priest M."/>
            <person name="Roberts A."/>
            <person name="Saif S."/>
            <person name="Shea T."/>
            <person name="Sykes S."/>
            <person name="Wortman J."/>
            <person name="Nusbaum C."/>
            <person name="Birren B."/>
        </authorList>
    </citation>
    <scope>NUCLEOTIDE SEQUENCE [LARGE SCALE GENOMIC DNA]</scope>
    <source>
        <strain evidence="8 9">BCC8398</strain>
    </source>
</reference>
<dbReference type="GO" id="GO:0140268">
    <property type="term" value="C:endoplasmic reticulum-plasma membrane contact site"/>
    <property type="evidence" value="ECO:0007669"/>
    <property type="project" value="TreeGrafter"/>
</dbReference>
<protein>
    <recommendedName>
        <fullName evidence="7">VASt domain-containing protein</fullName>
    </recommendedName>
</protein>
<feature type="region of interest" description="Disordered" evidence="6">
    <location>
        <begin position="1"/>
        <end position="185"/>
    </location>
</feature>
<feature type="compositionally biased region" description="Basic residues" evidence="6">
    <location>
        <begin position="260"/>
        <end position="269"/>
    </location>
</feature>
<feature type="compositionally biased region" description="Polar residues" evidence="6">
    <location>
        <begin position="27"/>
        <end position="38"/>
    </location>
</feature>
<dbReference type="InterPro" id="IPR011993">
    <property type="entry name" value="PH-like_dom_sf"/>
</dbReference>
<dbReference type="Proteomes" id="UP000092666">
    <property type="component" value="Unassembled WGS sequence"/>
</dbReference>
<comment type="similarity">
    <text evidence="2">Belongs to the YSP2 family.</text>
</comment>
<feature type="region of interest" description="Disordered" evidence="6">
    <location>
        <begin position="710"/>
        <end position="761"/>
    </location>
</feature>
<proteinExistence type="inferred from homology"/>
<evidence type="ECO:0000256" key="4">
    <source>
        <dbReference type="ARBA" id="ARBA00022989"/>
    </source>
</evidence>
<dbReference type="PROSITE" id="PS51778">
    <property type="entry name" value="VAST"/>
    <property type="match status" value="1"/>
</dbReference>
<feature type="compositionally biased region" description="Low complexity" evidence="6">
    <location>
        <begin position="11"/>
        <end position="21"/>
    </location>
</feature>
<evidence type="ECO:0000313" key="9">
    <source>
        <dbReference type="Proteomes" id="UP000092666"/>
    </source>
</evidence>
<dbReference type="Pfam" id="PF02893">
    <property type="entry name" value="GRAM"/>
    <property type="match status" value="1"/>
</dbReference>
<evidence type="ECO:0000313" key="8">
    <source>
        <dbReference type="EMBL" id="OCF36339.1"/>
    </source>
</evidence>
<dbReference type="GO" id="GO:0005789">
    <property type="term" value="C:endoplasmic reticulum membrane"/>
    <property type="evidence" value="ECO:0007669"/>
    <property type="project" value="TreeGrafter"/>
</dbReference>
<dbReference type="GO" id="GO:0032366">
    <property type="term" value="P:intracellular sterol transport"/>
    <property type="evidence" value="ECO:0007669"/>
    <property type="project" value="TreeGrafter"/>
</dbReference>
<keyword evidence="9" id="KW-1185">Reference proteome</keyword>
<accession>A0A1B9GZA4</accession>
<dbReference type="GO" id="GO:0032541">
    <property type="term" value="C:cortical endoplasmic reticulum"/>
    <property type="evidence" value="ECO:0007669"/>
    <property type="project" value="TreeGrafter"/>
</dbReference>
<dbReference type="Pfam" id="PF16016">
    <property type="entry name" value="VASt"/>
    <property type="match status" value="1"/>
</dbReference>
<name>A0A1B9GZA4_9TREE</name>
<keyword evidence="3" id="KW-0812">Transmembrane</keyword>
<evidence type="ECO:0000256" key="2">
    <source>
        <dbReference type="ARBA" id="ARBA00006582"/>
    </source>
</evidence>
<evidence type="ECO:0000256" key="6">
    <source>
        <dbReference type="SAM" id="MobiDB-lite"/>
    </source>
</evidence>
<evidence type="ECO:0000256" key="3">
    <source>
        <dbReference type="ARBA" id="ARBA00022692"/>
    </source>
</evidence>
<reference evidence="9" key="2">
    <citation type="submission" date="2013-12" db="EMBL/GenBank/DDBJ databases">
        <title>Evolution of pathogenesis and genome organization in the Tremellales.</title>
        <authorList>
            <person name="Cuomo C."/>
            <person name="Litvintseva A."/>
            <person name="Heitman J."/>
            <person name="Chen Y."/>
            <person name="Sun S."/>
            <person name="Springer D."/>
            <person name="Dromer F."/>
            <person name="Young S."/>
            <person name="Zeng Q."/>
            <person name="Chapman S."/>
            <person name="Gujja S."/>
            <person name="Saif S."/>
            <person name="Birren B."/>
        </authorList>
    </citation>
    <scope>NUCLEOTIDE SEQUENCE [LARGE SCALE GENOMIC DNA]</scope>
    <source>
        <strain evidence="9">BCC8398</strain>
    </source>
</reference>
<keyword evidence="4" id="KW-1133">Transmembrane helix</keyword>
<keyword evidence="5" id="KW-0472">Membrane</keyword>
<feature type="compositionally biased region" description="Low complexity" evidence="6">
    <location>
        <begin position="90"/>
        <end position="104"/>
    </location>
</feature>
<dbReference type="STRING" id="1296120.A0A1B9GZA4"/>
<dbReference type="PANTHER" id="PTHR23319:SF4">
    <property type="entry name" value="GRAM DOMAIN CONTAINING 1B, ISOFORM E"/>
    <property type="match status" value="1"/>
</dbReference>
<feature type="compositionally biased region" description="Low complexity" evidence="6">
    <location>
        <begin position="145"/>
        <end position="161"/>
    </location>
</feature>
<comment type="subcellular location">
    <subcellularLocation>
        <location evidence="1">Membrane</location>
        <topology evidence="1">Single-pass membrane protein</topology>
    </subcellularLocation>
</comment>